<dbReference type="OrthoDB" id="6419830at2759"/>
<dbReference type="PANTHER" id="PTHR23278:SF19">
    <property type="entry name" value="OBSCURIN"/>
    <property type="match status" value="1"/>
</dbReference>
<accession>A0A9J6FXP9</accession>
<feature type="domain" description="Ig-like" evidence="1">
    <location>
        <begin position="26"/>
        <end position="115"/>
    </location>
</feature>
<dbReference type="SMART" id="SM00409">
    <property type="entry name" value="IG"/>
    <property type="match status" value="1"/>
</dbReference>
<evidence type="ECO:0000259" key="1">
    <source>
        <dbReference type="PROSITE" id="PS50835"/>
    </source>
</evidence>
<dbReference type="EMBL" id="JABSTR010000004">
    <property type="protein sequence ID" value="KAH9367595.1"/>
    <property type="molecule type" value="Genomic_DNA"/>
</dbReference>
<dbReference type="PROSITE" id="PS50835">
    <property type="entry name" value="IG_LIKE"/>
    <property type="match status" value="1"/>
</dbReference>
<comment type="caution">
    <text evidence="2">The sequence shown here is derived from an EMBL/GenBank/DDBJ whole genome shotgun (WGS) entry which is preliminary data.</text>
</comment>
<gene>
    <name evidence="2" type="ORF">HPB48_009966</name>
</gene>
<dbReference type="PANTHER" id="PTHR23278">
    <property type="entry name" value="SIDESTEP PROTEIN"/>
    <property type="match status" value="1"/>
</dbReference>
<dbReference type="Gene3D" id="2.60.40.10">
    <property type="entry name" value="Immunoglobulins"/>
    <property type="match status" value="1"/>
</dbReference>
<dbReference type="AlphaFoldDB" id="A0A9J6FXP9"/>
<dbReference type="SUPFAM" id="SSF48726">
    <property type="entry name" value="Immunoglobulin"/>
    <property type="match status" value="1"/>
</dbReference>
<dbReference type="InterPro" id="IPR013106">
    <property type="entry name" value="Ig_V-set"/>
</dbReference>
<evidence type="ECO:0000313" key="3">
    <source>
        <dbReference type="Proteomes" id="UP000821853"/>
    </source>
</evidence>
<proteinExistence type="predicted"/>
<organism evidence="2 3">
    <name type="scientific">Haemaphysalis longicornis</name>
    <name type="common">Bush tick</name>
    <dbReference type="NCBI Taxonomy" id="44386"/>
    <lineage>
        <taxon>Eukaryota</taxon>
        <taxon>Metazoa</taxon>
        <taxon>Ecdysozoa</taxon>
        <taxon>Arthropoda</taxon>
        <taxon>Chelicerata</taxon>
        <taxon>Arachnida</taxon>
        <taxon>Acari</taxon>
        <taxon>Parasitiformes</taxon>
        <taxon>Ixodida</taxon>
        <taxon>Ixodoidea</taxon>
        <taxon>Ixodidae</taxon>
        <taxon>Haemaphysalinae</taxon>
        <taxon>Haemaphysalis</taxon>
    </lineage>
</organism>
<evidence type="ECO:0000313" key="2">
    <source>
        <dbReference type="EMBL" id="KAH9367595.1"/>
    </source>
</evidence>
<dbReference type="InterPro" id="IPR007110">
    <property type="entry name" value="Ig-like_dom"/>
</dbReference>
<reference evidence="2 3" key="1">
    <citation type="journal article" date="2020" name="Cell">
        <title>Large-Scale Comparative Analyses of Tick Genomes Elucidate Their Genetic Diversity and Vector Capacities.</title>
        <authorList>
            <consortium name="Tick Genome and Microbiome Consortium (TIGMIC)"/>
            <person name="Jia N."/>
            <person name="Wang J."/>
            <person name="Shi W."/>
            <person name="Du L."/>
            <person name="Sun Y."/>
            <person name="Zhan W."/>
            <person name="Jiang J.F."/>
            <person name="Wang Q."/>
            <person name="Zhang B."/>
            <person name="Ji P."/>
            <person name="Bell-Sakyi L."/>
            <person name="Cui X.M."/>
            <person name="Yuan T.T."/>
            <person name="Jiang B.G."/>
            <person name="Yang W.F."/>
            <person name="Lam T.T."/>
            <person name="Chang Q.C."/>
            <person name="Ding S.J."/>
            <person name="Wang X.J."/>
            <person name="Zhu J.G."/>
            <person name="Ruan X.D."/>
            <person name="Zhao L."/>
            <person name="Wei J.T."/>
            <person name="Ye R.Z."/>
            <person name="Que T.C."/>
            <person name="Du C.H."/>
            <person name="Zhou Y.H."/>
            <person name="Cheng J.X."/>
            <person name="Dai P.F."/>
            <person name="Guo W.B."/>
            <person name="Han X.H."/>
            <person name="Huang E.J."/>
            <person name="Li L.F."/>
            <person name="Wei W."/>
            <person name="Gao Y.C."/>
            <person name="Liu J.Z."/>
            <person name="Shao H.Z."/>
            <person name="Wang X."/>
            <person name="Wang C.C."/>
            <person name="Yang T.C."/>
            <person name="Huo Q.B."/>
            <person name="Li W."/>
            <person name="Chen H.Y."/>
            <person name="Chen S.E."/>
            <person name="Zhou L.G."/>
            <person name="Ni X.B."/>
            <person name="Tian J.H."/>
            <person name="Sheng Y."/>
            <person name="Liu T."/>
            <person name="Pan Y.S."/>
            <person name="Xia L.Y."/>
            <person name="Li J."/>
            <person name="Zhao F."/>
            <person name="Cao W.C."/>
        </authorList>
    </citation>
    <scope>NUCLEOTIDE SEQUENCE [LARGE SCALE GENOMIC DNA]</scope>
    <source>
        <strain evidence="2">HaeL-2018</strain>
    </source>
</reference>
<dbReference type="Pfam" id="PF07686">
    <property type="entry name" value="V-set"/>
    <property type="match status" value="1"/>
</dbReference>
<protein>
    <recommendedName>
        <fullName evidence="1">Ig-like domain-containing protein</fullName>
    </recommendedName>
</protein>
<name>A0A9J6FXP9_HAELO</name>
<dbReference type="InterPro" id="IPR036179">
    <property type="entry name" value="Ig-like_dom_sf"/>
</dbReference>
<sequence length="171" mass="18767">MRRSRYRGNSGVRIFAVVPRVTAVVGGAVHLPCNLSVPASNHDRDNVTLVLWSRSDVHGPLYSVDARNAPLERAKHFPSPDLGGRYDFNTSGQPTALLHIEPVRPEDAGEFRCRVDFRWARTHTFAVGLDVIGELLLDSASYARIHARFELSAGPCIEPACDIGVVKVCGH</sequence>
<dbReference type="VEuPathDB" id="VectorBase:HLOH_049387"/>
<dbReference type="InterPro" id="IPR003599">
    <property type="entry name" value="Ig_sub"/>
</dbReference>
<keyword evidence="3" id="KW-1185">Reference proteome</keyword>
<dbReference type="Proteomes" id="UP000821853">
    <property type="component" value="Chromosome 2"/>
</dbReference>
<dbReference type="InterPro" id="IPR013783">
    <property type="entry name" value="Ig-like_fold"/>
</dbReference>